<evidence type="ECO:0000256" key="4">
    <source>
        <dbReference type="ARBA" id="ARBA00022989"/>
    </source>
</evidence>
<dbReference type="Proteomes" id="UP001189429">
    <property type="component" value="Unassembled WGS sequence"/>
</dbReference>
<evidence type="ECO:0000259" key="7">
    <source>
        <dbReference type="Pfam" id="PF00005"/>
    </source>
</evidence>
<evidence type="ECO:0000256" key="6">
    <source>
        <dbReference type="SAM" id="MobiDB-lite"/>
    </source>
</evidence>
<dbReference type="EMBL" id="CAUYUJ010020202">
    <property type="protein sequence ID" value="CAK0896519.1"/>
    <property type="molecule type" value="Genomic_DNA"/>
</dbReference>
<evidence type="ECO:0000256" key="1">
    <source>
        <dbReference type="ARBA" id="ARBA00008575"/>
    </source>
</evidence>
<evidence type="ECO:0000256" key="3">
    <source>
        <dbReference type="ARBA" id="ARBA00022692"/>
    </source>
</evidence>
<dbReference type="InterPro" id="IPR027417">
    <property type="entry name" value="P-loop_NTPase"/>
</dbReference>
<evidence type="ECO:0000256" key="5">
    <source>
        <dbReference type="ARBA" id="ARBA00023136"/>
    </source>
</evidence>
<feature type="compositionally biased region" description="Acidic residues" evidence="6">
    <location>
        <begin position="79"/>
        <end position="91"/>
    </location>
</feature>
<keyword evidence="4" id="KW-1133">Transmembrane helix</keyword>
<dbReference type="InterPro" id="IPR003439">
    <property type="entry name" value="ABC_transporter-like_ATP-bd"/>
</dbReference>
<comment type="caution">
    <text evidence="8">The sequence shown here is derived from an EMBL/GenBank/DDBJ whole genome shotgun (WGS) entry which is preliminary data.</text>
</comment>
<proteinExistence type="inferred from homology"/>
<dbReference type="PANTHER" id="PTHR11384:SF59">
    <property type="entry name" value="LYSOSOMAL COBALAMIN TRANSPORTER ABCD4"/>
    <property type="match status" value="1"/>
</dbReference>
<organism evidence="8 9">
    <name type="scientific">Prorocentrum cordatum</name>
    <dbReference type="NCBI Taxonomy" id="2364126"/>
    <lineage>
        <taxon>Eukaryota</taxon>
        <taxon>Sar</taxon>
        <taxon>Alveolata</taxon>
        <taxon>Dinophyceae</taxon>
        <taxon>Prorocentrales</taxon>
        <taxon>Prorocentraceae</taxon>
        <taxon>Prorocentrum</taxon>
    </lineage>
</organism>
<keyword evidence="2" id="KW-0813">Transport</keyword>
<name>A0ABN9XF58_9DINO</name>
<accession>A0ABN9XF58</accession>
<evidence type="ECO:0000256" key="2">
    <source>
        <dbReference type="ARBA" id="ARBA00022448"/>
    </source>
</evidence>
<keyword evidence="3" id="KW-0812">Transmembrane</keyword>
<dbReference type="SUPFAM" id="SSF52540">
    <property type="entry name" value="P-loop containing nucleoside triphosphate hydrolases"/>
    <property type="match status" value="1"/>
</dbReference>
<evidence type="ECO:0000313" key="9">
    <source>
        <dbReference type="Proteomes" id="UP001189429"/>
    </source>
</evidence>
<keyword evidence="9" id="KW-1185">Reference proteome</keyword>
<feature type="region of interest" description="Disordered" evidence="6">
    <location>
        <begin position="72"/>
        <end position="91"/>
    </location>
</feature>
<sequence>MQCEVCDRVLGSAGCPLPPACAAAASCACWPREITGRLRRGARGGSIDEGTDAEGTAAPDDDFDLLTELASELGGDDSPAPDDGDEPPGIEELCVEMDGDRCRYGGMSIRLAIYLVSVACARVPDSLRLTVGVGGSAPSRRRHLRGRFGSKSVARAAGAGAPRGPCAASAAIEAADAMPASSPTGRRVGRWPPELCAAVHAGIGTWQGKAQRGDMLTELRPDGAWRCLACAVKEFNGDRRGRLARRMQATNIWAQALLRGFKRPAQCDGAFPRVSAPIIRRGPGKGLSLPKKKKGALTAFPGGRLDRDIELLFGADGETGCILRCDEKRYHRASAQFLCADAYSLDLVAMLLRPTTKSAGERVLSALGEEAVYRRYLLPSGRDVLHAMAEDMLRHPIMQRMRVICRRTADETAIGIDGQCSVLLSVLYQQKHGQRSGAISDSFVLHLQLSAQCPGVARVLRPVARGRLPRVLCVAEGPLHVALKVESAAGERVIGSVPPGRERTVLRRISGDAYSDRPCPGAPHFLEDVAASCVERPGDLPRKTSGGPAVRASPAFATSPRRVEHLFDSSLFAAGRPEVDVPSGAARDEVATACASVKLPAGWMQRIPNLADARPEEREVLITGPSGAGKSTLFRALSGAWPWAEGGAAAQGGLAGVKVFPTEVLVLPGQLREAVAYPLPLDGDKADKDIAEAIRIAGLGHLLEDDGLDCEKDWGLALSAGQKARLSLARLIFQKDRAWPRWTSRWRTWTCPPAPRC</sequence>
<gene>
    <name evidence="8" type="ORF">PCOR1329_LOCUS74972</name>
</gene>
<dbReference type="InterPro" id="IPR050835">
    <property type="entry name" value="ABC_transporter_sub-D"/>
</dbReference>
<feature type="region of interest" description="Disordered" evidence="6">
    <location>
        <begin position="41"/>
        <end position="60"/>
    </location>
</feature>
<dbReference type="Pfam" id="PF00005">
    <property type="entry name" value="ABC_tran"/>
    <property type="match status" value="1"/>
</dbReference>
<feature type="domain" description="ABC transporter" evidence="7">
    <location>
        <begin position="618"/>
        <end position="736"/>
    </location>
</feature>
<dbReference type="Gene3D" id="3.40.50.300">
    <property type="entry name" value="P-loop containing nucleotide triphosphate hydrolases"/>
    <property type="match status" value="1"/>
</dbReference>
<evidence type="ECO:0000313" key="8">
    <source>
        <dbReference type="EMBL" id="CAK0896519.1"/>
    </source>
</evidence>
<protein>
    <recommendedName>
        <fullName evidence="7">ABC transporter domain-containing protein</fullName>
    </recommendedName>
</protein>
<comment type="similarity">
    <text evidence="1">Belongs to the ABC transporter superfamily. ABCD family. Peroxisomal fatty acyl CoA transporter (TC 3.A.1.203) subfamily.</text>
</comment>
<dbReference type="PANTHER" id="PTHR11384">
    <property type="entry name" value="ATP-BINDING CASSETTE, SUB-FAMILY D MEMBER"/>
    <property type="match status" value="1"/>
</dbReference>
<reference evidence="8" key="1">
    <citation type="submission" date="2023-10" db="EMBL/GenBank/DDBJ databases">
        <authorList>
            <person name="Chen Y."/>
            <person name="Shah S."/>
            <person name="Dougan E. K."/>
            <person name="Thang M."/>
            <person name="Chan C."/>
        </authorList>
    </citation>
    <scope>NUCLEOTIDE SEQUENCE [LARGE SCALE GENOMIC DNA]</scope>
</reference>
<keyword evidence="5" id="KW-0472">Membrane</keyword>